<accession>A0A087DCG0</accession>
<organism evidence="2 3">
    <name type="scientific">Bifidobacterium saguini DSM 23967</name>
    <dbReference type="NCBI Taxonomy" id="1437607"/>
    <lineage>
        <taxon>Bacteria</taxon>
        <taxon>Bacillati</taxon>
        <taxon>Actinomycetota</taxon>
        <taxon>Actinomycetes</taxon>
        <taxon>Bifidobacteriales</taxon>
        <taxon>Bifidobacteriaceae</taxon>
        <taxon>Bifidobacterium</taxon>
    </lineage>
</organism>
<feature type="region of interest" description="Disordered" evidence="1">
    <location>
        <begin position="1"/>
        <end position="22"/>
    </location>
</feature>
<evidence type="ECO:0000256" key="1">
    <source>
        <dbReference type="SAM" id="MobiDB-lite"/>
    </source>
</evidence>
<dbReference type="EMBL" id="JGZN01000006">
    <property type="protein sequence ID" value="KFI93210.1"/>
    <property type="molecule type" value="Genomic_DNA"/>
</dbReference>
<reference evidence="2 3" key="1">
    <citation type="submission" date="2014-03" db="EMBL/GenBank/DDBJ databases">
        <title>Genomics of Bifidobacteria.</title>
        <authorList>
            <person name="Ventura M."/>
            <person name="Milani C."/>
            <person name="Lugli G.A."/>
        </authorList>
    </citation>
    <scope>NUCLEOTIDE SEQUENCE [LARGE SCALE GENOMIC DNA]</scope>
    <source>
        <strain evidence="2 3">DSM 23967</strain>
    </source>
</reference>
<dbReference type="Proteomes" id="UP000029066">
    <property type="component" value="Unassembled WGS sequence"/>
</dbReference>
<sequence>MPRQKNAGARGDDTGVATPMDDGRFELNGVACGL</sequence>
<comment type="caution">
    <text evidence="2">The sequence shown here is derived from an EMBL/GenBank/DDBJ whole genome shotgun (WGS) entry which is preliminary data.</text>
</comment>
<dbReference type="STRING" id="1437607.BISA_1376"/>
<proteinExistence type="predicted"/>
<evidence type="ECO:0000313" key="2">
    <source>
        <dbReference type="EMBL" id="KFI93210.1"/>
    </source>
</evidence>
<gene>
    <name evidence="2" type="ORF">BISA_1376</name>
</gene>
<dbReference type="AlphaFoldDB" id="A0A087DCG0"/>
<name>A0A087DCG0_9BIFI</name>
<evidence type="ECO:0000313" key="3">
    <source>
        <dbReference type="Proteomes" id="UP000029066"/>
    </source>
</evidence>
<protein>
    <submittedName>
        <fullName evidence="2">Uncharacterized protein</fullName>
    </submittedName>
</protein>